<evidence type="ECO:0000313" key="2">
    <source>
        <dbReference type="EMBL" id="PSW14638.1"/>
    </source>
</evidence>
<proteinExistence type="predicted"/>
<gene>
    <name evidence="2" type="ORF">C9J01_09470</name>
</gene>
<dbReference type="Proteomes" id="UP000241346">
    <property type="component" value="Unassembled WGS sequence"/>
</dbReference>
<feature type="transmembrane region" description="Helical" evidence="1">
    <location>
        <begin position="7"/>
        <end position="24"/>
    </location>
</feature>
<sequence>MKIRNVALPMLTSAMLVLFYSLSAALGQGLLGFAILAAGLAGFTVFSAVKTEQTKGAKSAGAVAGQVLRGQSLAVQGSGKQ</sequence>
<protein>
    <submittedName>
        <fullName evidence="2">Uncharacterized protein</fullName>
    </submittedName>
</protein>
<reference evidence="2 3" key="1">
    <citation type="submission" date="2018-03" db="EMBL/GenBank/DDBJ databases">
        <title>Whole genome sequencing of Histamine producing bacteria.</title>
        <authorList>
            <person name="Butler K."/>
        </authorList>
    </citation>
    <scope>NUCLEOTIDE SEQUENCE [LARGE SCALE GENOMIC DNA]</scope>
    <source>
        <strain evidence="2 3">DSM 19138</strain>
    </source>
</reference>
<keyword evidence="1" id="KW-1133">Transmembrane helix</keyword>
<keyword evidence="1" id="KW-0472">Membrane</keyword>
<name>A0A2T3NHY5_9GAMM</name>
<evidence type="ECO:0000256" key="1">
    <source>
        <dbReference type="SAM" id="Phobius"/>
    </source>
</evidence>
<dbReference type="AlphaFoldDB" id="A0A2T3NHY5"/>
<keyword evidence="1" id="KW-0812">Transmembrane</keyword>
<comment type="caution">
    <text evidence="2">The sequence shown here is derived from an EMBL/GenBank/DDBJ whole genome shotgun (WGS) entry which is preliminary data.</text>
</comment>
<dbReference type="EMBL" id="PYMB01000002">
    <property type="protein sequence ID" value="PSW14638.1"/>
    <property type="molecule type" value="Genomic_DNA"/>
</dbReference>
<dbReference type="RefSeq" id="WP_107297877.1">
    <property type="nucleotide sequence ID" value="NZ_PYMB01000002.1"/>
</dbReference>
<feature type="transmembrane region" description="Helical" evidence="1">
    <location>
        <begin position="30"/>
        <end position="49"/>
    </location>
</feature>
<accession>A0A2T3NHY5</accession>
<evidence type="ECO:0000313" key="3">
    <source>
        <dbReference type="Proteomes" id="UP000241346"/>
    </source>
</evidence>
<organism evidence="2 3">
    <name type="scientific">Photobacterium rosenbergii</name>
    <dbReference type="NCBI Taxonomy" id="294936"/>
    <lineage>
        <taxon>Bacteria</taxon>
        <taxon>Pseudomonadati</taxon>
        <taxon>Pseudomonadota</taxon>
        <taxon>Gammaproteobacteria</taxon>
        <taxon>Vibrionales</taxon>
        <taxon>Vibrionaceae</taxon>
        <taxon>Photobacterium</taxon>
    </lineage>
</organism>